<gene>
    <name evidence="1" type="ORF">MAR_013340</name>
</gene>
<accession>A0ABY7G3M6</accession>
<dbReference type="Proteomes" id="UP001164746">
    <property type="component" value="Chromosome 15"/>
</dbReference>
<protein>
    <submittedName>
        <fullName evidence="1">Uncharacterized protein</fullName>
    </submittedName>
</protein>
<keyword evidence="2" id="KW-1185">Reference proteome</keyword>
<evidence type="ECO:0000313" key="2">
    <source>
        <dbReference type="Proteomes" id="UP001164746"/>
    </source>
</evidence>
<evidence type="ECO:0000313" key="1">
    <source>
        <dbReference type="EMBL" id="WAR27636.1"/>
    </source>
</evidence>
<name>A0ABY7G3M6_MYAAR</name>
<reference evidence="1" key="1">
    <citation type="submission" date="2022-11" db="EMBL/GenBank/DDBJ databases">
        <title>Centuries of genome instability and evolution in soft-shell clam transmissible cancer (bioRxiv).</title>
        <authorList>
            <person name="Hart S.F.M."/>
            <person name="Yonemitsu M.A."/>
            <person name="Giersch R.M."/>
            <person name="Beal B.F."/>
            <person name="Arriagada G."/>
            <person name="Davis B.W."/>
            <person name="Ostrander E.A."/>
            <person name="Goff S.P."/>
            <person name="Metzger M.J."/>
        </authorList>
    </citation>
    <scope>NUCLEOTIDE SEQUENCE</scope>
    <source>
        <strain evidence="1">MELC-2E11</strain>
        <tissue evidence="1">Siphon/mantle</tissue>
    </source>
</reference>
<dbReference type="EMBL" id="CP111026">
    <property type="protein sequence ID" value="WAR27636.1"/>
    <property type="molecule type" value="Genomic_DNA"/>
</dbReference>
<organism evidence="1 2">
    <name type="scientific">Mya arenaria</name>
    <name type="common">Soft-shell clam</name>
    <dbReference type="NCBI Taxonomy" id="6604"/>
    <lineage>
        <taxon>Eukaryota</taxon>
        <taxon>Metazoa</taxon>
        <taxon>Spiralia</taxon>
        <taxon>Lophotrochozoa</taxon>
        <taxon>Mollusca</taxon>
        <taxon>Bivalvia</taxon>
        <taxon>Autobranchia</taxon>
        <taxon>Heteroconchia</taxon>
        <taxon>Euheterodonta</taxon>
        <taxon>Imparidentia</taxon>
        <taxon>Neoheterodontei</taxon>
        <taxon>Myida</taxon>
        <taxon>Myoidea</taxon>
        <taxon>Myidae</taxon>
        <taxon>Mya</taxon>
    </lineage>
</organism>
<proteinExistence type="predicted"/>
<sequence length="245" mass="28687">MYPNRPGDVDLKRKPAETAFKMVVDNPEQLMDKLGLCDAKAAHYFGLLANGDCVSNEIAGKVSFSSRNLVLLNMDHYRPRVKTLHPSAGLGIPDEYTHYFINSYYTRAIDQKRARSGVALTSVTDEQKSGAWKQIALVQVRAKRMYNSNKRYRKFCRSTNDYRKYCLLENQTLKELKKTITRVHTMRRDWLDKPYEYQIEYINNTKKNLKLWNDRLRLVSKQLRKIIKKTKTKTLQSNTRLVLKS</sequence>